<evidence type="ECO:0000256" key="1">
    <source>
        <dbReference type="PROSITE-ProRule" id="PRU00409"/>
    </source>
</evidence>
<dbReference type="GO" id="GO:0005524">
    <property type="term" value="F:ATP binding"/>
    <property type="evidence" value="ECO:0007669"/>
    <property type="project" value="UniProtKB-UniRule"/>
</dbReference>
<name>A0A512J5Q2_9HYPH</name>
<dbReference type="Proteomes" id="UP001156856">
    <property type="component" value="Unassembled WGS sequence"/>
</dbReference>
<keyword evidence="1" id="KW-0067">ATP-binding</keyword>
<keyword evidence="1" id="KW-0547">Nucleotide-binding</keyword>
<dbReference type="GO" id="GO:0016740">
    <property type="term" value="F:transferase activity"/>
    <property type="evidence" value="ECO:0007669"/>
    <property type="project" value="UniProtKB-KW"/>
</dbReference>
<sequence length="414" mass="44593">MGHEAPRDRPVRVLLTEGSSTSAREAITALSLAGHAVSFCDPEPVCLGRFSRLVAGRYRCPPLGTDPLGYRAFVLDLLATGRFDVLLPIHEQGYLFARIAGEVRRHAALALPSFESYARMQGKAGLRGLLAELGLPHPRTEVIEDRRVLAGLDAYPYVLKTDLGTASRGTWLVRDASGHARALEEISAADPSGGAVLVQDWVEAPLEQAQAVFRNGRLVGFHATRRLIEGAGGGAALKESVRRPRVADDMSRIGAHLAWHGALSLDYFIDREAPLYIDANPRLVEPMAACLAGLNLADLLVRVSLGAPVDEGPESRAGLRSRLALQALLGTTLRHPSRRALLRTCRDLLAREGAFAEAAEELSPARLDPPSAVPVIGAGLALFLRPQRAAALARRGWGRHLLTPEAARLIEGLR</sequence>
<evidence type="ECO:0000313" key="4">
    <source>
        <dbReference type="EMBL" id="GLS66350.1"/>
    </source>
</evidence>
<accession>A0A512J5Q2</accession>
<dbReference type="InterPro" id="IPR011761">
    <property type="entry name" value="ATP-grasp"/>
</dbReference>
<reference evidence="4" key="1">
    <citation type="journal article" date="2014" name="Int. J. Syst. Evol. Microbiol.">
        <title>Complete genome of a new Firmicutes species belonging to the dominant human colonic microbiota ('Ruminococcus bicirculans') reveals two chromosomes and a selective capacity to utilize plant glucans.</title>
        <authorList>
            <consortium name="NISC Comparative Sequencing Program"/>
            <person name="Wegmann U."/>
            <person name="Louis P."/>
            <person name="Goesmann A."/>
            <person name="Henrissat B."/>
            <person name="Duncan S.H."/>
            <person name="Flint H.J."/>
        </authorList>
    </citation>
    <scope>NUCLEOTIDE SEQUENCE</scope>
    <source>
        <strain evidence="4">NBRC 107715</strain>
    </source>
</reference>
<dbReference type="AlphaFoldDB" id="A0A512J5Q2"/>
<organism evidence="3 5">
    <name type="scientific">Methylobacterium oxalidis</name>
    <dbReference type="NCBI Taxonomy" id="944322"/>
    <lineage>
        <taxon>Bacteria</taxon>
        <taxon>Pseudomonadati</taxon>
        <taxon>Pseudomonadota</taxon>
        <taxon>Alphaproteobacteria</taxon>
        <taxon>Hyphomicrobiales</taxon>
        <taxon>Methylobacteriaceae</taxon>
        <taxon>Methylobacterium</taxon>
    </lineage>
</organism>
<keyword evidence="6" id="KW-1185">Reference proteome</keyword>
<keyword evidence="3" id="KW-0808">Transferase</keyword>
<gene>
    <name evidence="3" type="primary">acc</name>
    <name evidence="4" type="ORF">GCM10007888_47330</name>
    <name evidence="3" type="ORF">MOX02_32700</name>
</gene>
<dbReference type="RefSeq" id="WP_147026807.1">
    <property type="nucleotide sequence ID" value="NZ_BJZU01000064.1"/>
</dbReference>
<dbReference type="OrthoDB" id="9801162at2"/>
<evidence type="ECO:0000313" key="3">
    <source>
        <dbReference type="EMBL" id="GEP05232.1"/>
    </source>
</evidence>
<proteinExistence type="predicted"/>
<dbReference type="EMBL" id="BSPK01000105">
    <property type="protein sequence ID" value="GLS66350.1"/>
    <property type="molecule type" value="Genomic_DNA"/>
</dbReference>
<evidence type="ECO:0000259" key="2">
    <source>
        <dbReference type="PROSITE" id="PS50975"/>
    </source>
</evidence>
<comment type="caution">
    <text evidence="3">The sequence shown here is derived from an EMBL/GenBank/DDBJ whole genome shotgun (WGS) entry which is preliminary data.</text>
</comment>
<evidence type="ECO:0000313" key="6">
    <source>
        <dbReference type="Proteomes" id="UP001156856"/>
    </source>
</evidence>
<reference evidence="6" key="2">
    <citation type="journal article" date="2019" name="Int. J. Syst. Evol. Microbiol.">
        <title>The Global Catalogue of Microorganisms (GCM) 10K type strain sequencing project: providing services to taxonomists for standard genome sequencing and annotation.</title>
        <authorList>
            <consortium name="The Broad Institute Genomics Platform"/>
            <consortium name="The Broad Institute Genome Sequencing Center for Infectious Disease"/>
            <person name="Wu L."/>
            <person name="Ma J."/>
        </authorList>
    </citation>
    <scope>NUCLEOTIDE SEQUENCE [LARGE SCALE GENOMIC DNA]</scope>
    <source>
        <strain evidence="6">NBRC 107715</strain>
    </source>
</reference>
<dbReference type="Gene3D" id="3.30.470.20">
    <property type="entry name" value="ATP-grasp fold, B domain"/>
    <property type="match status" value="1"/>
</dbReference>
<evidence type="ECO:0000313" key="5">
    <source>
        <dbReference type="Proteomes" id="UP000321960"/>
    </source>
</evidence>
<reference evidence="3 5" key="3">
    <citation type="submission" date="2019-07" db="EMBL/GenBank/DDBJ databases">
        <title>Whole genome shotgun sequence of Methylobacterium oxalidis NBRC 107715.</title>
        <authorList>
            <person name="Hosoyama A."/>
            <person name="Uohara A."/>
            <person name="Ohji S."/>
            <person name="Ichikawa N."/>
        </authorList>
    </citation>
    <scope>NUCLEOTIDE SEQUENCE [LARGE SCALE GENOMIC DNA]</scope>
    <source>
        <strain evidence="3 5">NBRC 107715</strain>
    </source>
</reference>
<protein>
    <submittedName>
        <fullName evidence="3">Phosphoribosylglycinamide formyltransferase 2</fullName>
    </submittedName>
</protein>
<dbReference type="EMBL" id="BJZU01000064">
    <property type="protein sequence ID" value="GEP05232.1"/>
    <property type="molecule type" value="Genomic_DNA"/>
</dbReference>
<dbReference type="PROSITE" id="PS50975">
    <property type="entry name" value="ATP_GRASP"/>
    <property type="match status" value="1"/>
</dbReference>
<dbReference type="SUPFAM" id="SSF56059">
    <property type="entry name" value="Glutathione synthetase ATP-binding domain-like"/>
    <property type="match status" value="1"/>
</dbReference>
<reference evidence="4" key="4">
    <citation type="submission" date="2023-01" db="EMBL/GenBank/DDBJ databases">
        <title>Draft genome sequence of Methylobacterium oxalidis strain NBRC 107715.</title>
        <authorList>
            <person name="Sun Q."/>
            <person name="Mori K."/>
        </authorList>
    </citation>
    <scope>NUCLEOTIDE SEQUENCE</scope>
    <source>
        <strain evidence="4">NBRC 107715</strain>
    </source>
</reference>
<feature type="domain" description="ATP-grasp" evidence="2">
    <location>
        <begin position="127"/>
        <end position="305"/>
    </location>
</feature>
<dbReference type="Proteomes" id="UP000321960">
    <property type="component" value="Unassembled WGS sequence"/>
</dbReference>
<dbReference type="GO" id="GO:0046872">
    <property type="term" value="F:metal ion binding"/>
    <property type="evidence" value="ECO:0007669"/>
    <property type="project" value="InterPro"/>
</dbReference>